<organism evidence="2 3">
    <name type="scientific">Pedobacter cryoconitis</name>
    <dbReference type="NCBI Taxonomy" id="188932"/>
    <lineage>
        <taxon>Bacteria</taxon>
        <taxon>Pseudomonadati</taxon>
        <taxon>Bacteroidota</taxon>
        <taxon>Sphingobacteriia</taxon>
        <taxon>Sphingobacteriales</taxon>
        <taxon>Sphingobacteriaceae</taxon>
        <taxon>Pedobacter</taxon>
    </lineage>
</organism>
<feature type="transmembrane region" description="Helical" evidence="1">
    <location>
        <begin position="6"/>
        <end position="26"/>
    </location>
</feature>
<evidence type="ECO:0000313" key="3">
    <source>
        <dbReference type="Proteomes" id="UP000521017"/>
    </source>
</evidence>
<sequence length="302" mass="34563">MGLKIIKFIFFGNYFIGLLAIALTVESTLQLKVPFNSLTYYILLFLAPIVYYTYAYMGATNSQPGQNPRTVWYAEHHNFVRLSQFILSLVCSGLVFYLIIDNFEAILHLPLVYWIVVGLVLAMAILYYGLVPVFFFNLNLRNTGWFKPFIIGFVWAATANLLPLIVLKVQSGTDVARTTLWYFLFVKNWMFCTVNAIMFDMKDYAIDSNSQLKTFVVRIGLKKTIFYVLMPLLITGALSLLIFACIEHFTVSRVLLNLIPFVLTAIVAYSMNKRKKIFYYLIVIDGLILVKAVCGIIAMQFI</sequence>
<feature type="transmembrane region" description="Helical" evidence="1">
    <location>
        <begin position="179"/>
        <end position="199"/>
    </location>
</feature>
<feature type="transmembrane region" description="Helical" evidence="1">
    <location>
        <begin position="148"/>
        <end position="167"/>
    </location>
</feature>
<keyword evidence="1" id="KW-0472">Membrane</keyword>
<evidence type="ECO:0000256" key="1">
    <source>
        <dbReference type="SAM" id="Phobius"/>
    </source>
</evidence>
<dbReference type="EMBL" id="JACHCC010000010">
    <property type="protein sequence ID" value="MBB6501635.1"/>
    <property type="molecule type" value="Genomic_DNA"/>
</dbReference>
<feature type="transmembrane region" description="Helical" evidence="1">
    <location>
        <begin position="38"/>
        <end position="59"/>
    </location>
</feature>
<comment type="caution">
    <text evidence="2">The sequence shown here is derived from an EMBL/GenBank/DDBJ whole genome shotgun (WGS) entry which is preliminary data.</text>
</comment>
<feature type="transmembrane region" description="Helical" evidence="1">
    <location>
        <begin position="111"/>
        <end position="136"/>
    </location>
</feature>
<proteinExistence type="predicted"/>
<feature type="transmembrane region" description="Helical" evidence="1">
    <location>
        <begin position="253"/>
        <end position="271"/>
    </location>
</feature>
<gene>
    <name evidence="2" type="ORF">HDF25_003810</name>
</gene>
<dbReference type="AlphaFoldDB" id="A0A7X0MLB5"/>
<protein>
    <recommendedName>
        <fullName evidence="4">UbiA prenyltransferase family protein</fullName>
    </recommendedName>
</protein>
<evidence type="ECO:0000313" key="2">
    <source>
        <dbReference type="EMBL" id="MBB6501635.1"/>
    </source>
</evidence>
<keyword evidence="1" id="KW-0812">Transmembrane</keyword>
<accession>A0A7X0MLB5</accession>
<reference evidence="2 3" key="1">
    <citation type="submission" date="2020-08" db="EMBL/GenBank/DDBJ databases">
        <title>Genomic Encyclopedia of Type Strains, Phase IV (KMG-V): Genome sequencing to study the core and pangenomes of soil and plant-associated prokaryotes.</title>
        <authorList>
            <person name="Whitman W."/>
        </authorList>
    </citation>
    <scope>NUCLEOTIDE SEQUENCE [LARGE SCALE GENOMIC DNA]</scope>
    <source>
        <strain evidence="2 3">M2T3</strain>
    </source>
</reference>
<name>A0A7X0MLB5_9SPHI</name>
<feature type="transmembrane region" description="Helical" evidence="1">
    <location>
        <begin position="225"/>
        <end position="246"/>
    </location>
</feature>
<feature type="transmembrane region" description="Helical" evidence="1">
    <location>
        <begin position="79"/>
        <end position="99"/>
    </location>
</feature>
<dbReference type="Proteomes" id="UP000521017">
    <property type="component" value="Unassembled WGS sequence"/>
</dbReference>
<keyword evidence="1" id="KW-1133">Transmembrane helix</keyword>
<evidence type="ECO:0008006" key="4">
    <source>
        <dbReference type="Google" id="ProtNLM"/>
    </source>
</evidence>
<dbReference type="RefSeq" id="WP_184627570.1">
    <property type="nucleotide sequence ID" value="NZ_JACHCC010000010.1"/>
</dbReference>
<feature type="transmembrane region" description="Helical" evidence="1">
    <location>
        <begin position="277"/>
        <end position="299"/>
    </location>
</feature>